<comment type="caution">
    <text evidence="1">The sequence shown here is derived from an EMBL/GenBank/DDBJ whole genome shotgun (WGS) entry which is preliminary data.</text>
</comment>
<keyword evidence="2" id="KW-1185">Reference proteome</keyword>
<evidence type="ECO:0000313" key="2">
    <source>
        <dbReference type="Proteomes" id="UP001236559"/>
    </source>
</evidence>
<reference evidence="1 2" key="1">
    <citation type="submission" date="2023-07" db="EMBL/GenBank/DDBJ databases">
        <title>Genomic Encyclopedia of Type Strains, Phase IV (KMG-IV): sequencing the most valuable type-strain genomes for metagenomic binning, comparative biology and taxonomic classification.</title>
        <authorList>
            <person name="Goeker M."/>
        </authorList>
    </citation>
    <scope>NUCLEOTIDE SEQUENCE [LARGE SCALE GENOMIC DNA]</scope>
    <source>
        <strain evidence="1 2">DSM 22616</strain>
    </source>
</reference>
<gene>
    <name evidence="1" type="ORF">J2S72_001413</name>
</gene>
<protein>
    <recommendedName>
        <fullName evidence="3">DUF2922 domain-containing protein</fullName>
    </recommendedName>
</protein>
<evidence type="ECO:0008006" key="3">
    <source>
        <dbReference type="Google" id="ProtNLM"/>
    </source>
</evidence>
<dbReference type="Proteomes" id="UP001236559">
    <property type="component" value="Unassembled WGS sequence"/>
</dbReference>
<dbReference type="RefSeq" id="WP_307495254.1">
    <property type="nucleotide sequence ID" value="NZ_JAUSTN010000007.1"/>
</dbReference>
<organism evidence="1 2">
    <name type="scientific">Peptoniphilus koenoeneniae</name>
    <dbReference type="NCBI Taxonomy" id="507751"/>
    <lineage>
        <taxon>Bacteria</taxon>
        <taxon>Bacillati</taxon>
        <taxon>Bacillota</taxon>
        <taxon>Tissierellia</taxon>
        <taxon>Tissierellales</taxon>
        <taxon>Peptoniphilaceae</taxon>
        <taxon>Peptoniphilus</taxon>
    </lineage>
</organism>
<sequence>MERVSLRLKFNMDDGKAMSISFGDCDPQVTKETAKSLGENIASAKMFKKNDQIVEEFTQAVKISVKEEILV</sequence>
<evidence type="ECO:0000313" key="1">
    <source>
        <dbReference type="EMBL" id="MDQ0275386.1"/>
    </source>
</evidence>
<name>A0ABU0AVU2_9FIRM</name>
<proteinExistence type="predicted"/>
<dbReference type="Pfam" id="PF11148">
    <property type="entry name" value="DUF2922"/>
    <property type="match status" value="1"/>
</dbReference>
<dbReference type="EMBL" id="JAUSTN010000007">
    <property type="protein sequence ID" value="MDQ0275386.1"/>
    <property type="molecule type" value="Genomic_DNA"/>
</dbReference>
<accession>A0ABU0AVU2</accession>
<dbReference type="InterPro" id="IPR021321">
    <property type="entry name" value="DUF2922"/>
</dbReference>